<evidence type="ECO:0000259" key="2">
    <source>
        <dbReference type="Pfam" id="PF01261"/>
    </source>
</evidence>
<gene>
    <name evidence="3" type="ORF">E3T47_02710</name>
</gene>
<dbReference type="InterPro" id="IPR013022">
    <property type="entry name" value="Xyl_isomerase-like_TIM-brl"/>
</dbReference>
<keyword evidence="1" id="KW-0119">Carbohydrate metabolism</keyword>
<organism evidence="3 4">
    <name type="scientific">Cryobacterium ruanii</name>
    <dbReference type="NCBI Taxonomy" id="1259197"/>
    <lineage>
        <taxon>Bacteria</taxon>
        <taxon>Bacillati</taxon>
        <taxon>Actinomycetota</taxon>
        <taxon>Actinomycetes</taxon>
        <taxon>Micrococcales</taxon>
        <taxon>Microbacteriaceae</taxon>
        <taxon>Cryobacterium</taxon>
    </lineage>
</organism>
<dbReference type="InterPro" id="IPR050312">
    <property type="entry name" value="IolE/XylAMocC-like"/>
</dbReference>
<sequence length="336" mass="36896">MKLGVYTAILHDRDLPAALDALVELGLNGAEINSGGFLPPRHLPIDAVMASESARDDYLGLFDERGIKLTALNCNGNPLHPDPEVGLIQGQDVFTSIAVAQRLGVKRVITMSGLPAAHAGGLRPSWAVNPWNSVDMDTLDYQWQEVVIPYWRRVNEFAAAHDVKVAIEMHPQNVVFNPSTLVRLVDAIDATHVGAEMDPSHLFWQQIDPIKAMEYLGELVYCAAAKDIRINEAVAIHGVLDDRFRRVPAAEHPLSLGGKYTLCEWPQDSAWDFVAVGLGHDQDFWNRFVATLDRIAPEADLAIEHEDASLGRLEGLRVAVDTLSIALAAAEHPFRG</sequence>
<dbReference type="GO" id="GO:0016853">
    <property type="term" value="F:isomerase activity"/>
    <property type="evidence" value="ECO:0007669"/>
    <property type="project" value="UniProtKB-KW"/>
</dbReference>
<evidence type="ECO:0000313" key="3">
    <source>
        <dbReference type="EMBL" id="TFD69010.1"/>
    </source>
</evidence>
<dbReference type="SUPFAM" id="SSF51658">
    <property type="entry name" value="Xylose isomerase-like"/>
    <property type="match status" value="1"/>
</dbReference>
<dbReference type="Gene3D" id="3.20.20.150">
    <property type="entry name" value="Divalent-metal-dependent TIM barrel enzymes"/>
    <property type="match status" value="1"/>
</dbReference>
<name>A0A4R9ATI1_9MICO</name>
<dbReference type="PANTHER" id="PTHR12110">
    <property type="entry name" value="HYDROXYPYRUVATE ISOMERASE"/>
    <property type="match status" value="1"/>
</dbReference>
<feature type="domain" description="Xylose isomerase-like TIM barrel" evidence="2">
    <location>
        <begin position="19"/>
        <end position="227"/>
    </location>
</feature>
<dbReference type="AlphaFoldDB" id="A0A4R9ATI1"/>
<proteinExistence type="predicted"/>
<dbReference type="EMBL" id="SOHK01000005">
    <property type="protein sequence ID" value="TFD69010.1"/>
    <property type="molecule type" value="Genomic_DNA"/>
</dbReference>
<evidence type="ECO:0000313" key="4">
    <source>
        <dbReference type="Proteomes" id="UP000298154"/>
    </source>
</evidence>
<dbReference type="PANTHER" id="PTHR12110:SF21">
    <property type="entry name" value="XYLOSE ISOMERASE-LIKE TIM BARREL DOMAIN-CONTAINING PROTEIN"/>
    <property type="match status" value="1"/>
</dbReference>
<dbReference type="OrthoDB" id="9779184at2"/>
<keyword evidence="4" id="KW-1185">Reference proteome</keyword>
<dbReference type="Pfam" id="PF01261">
    <property type="entry name" value="AP_endonuc_2"/>
    <property type="match status" value="1"/>
</dbReference>
<dbReference type="InterPro" id="IPR036237">
    <property type="entry name" value="Xyl_isomerase-like_sf"/>
</dbReference>
<accession>A0A4R9ATI1</accession>
<keyword evidence="3" id="KW-0413">Isomerase</keyword>
<dbReference type="Proteomes" id="UP000298154">
    <property type="component" value="Unassembled WGS sequence"/>
</dbReference>
<protein>
    <submittedName>
        <fullName evidence="3">Sugar phosphate isomerase/epimerase</fullName>
    </submittedName>
</protein>
<evidence type="ECO:0000256" key="1">
    <source>
        <dbReference type="ARBA" id="ARBA00023277"/>
    </source>
</evidence>
<comment type="caution">
    <text evidence="3">The sequence shown here is derived from an EMBL/GenBank/DDBJ whole genome shotgun (WGS) entry which is preliminary data.</text>
</comment>
<reference evidence="3 4" key="1">
    <citation type="submission" date="2019-03" db="EMBL/GenBank/DDBJ databases">
        <title>Genomics of glacier-inhabiting Cryobacterium strains.</title>
        <authorList>
            <person name="Liu Q."/>
            <person name="Xin Y.-H."/>
        </authorList>
    </citation>
    <scope>NUCLEOTIDE SEQUENCE [LARGE SCALE GENOMIC DNA]</scope>
    <source>
        <strain evidence="3 4">Sr36</strain>
    </source>
</reference>